<organism evidence="1 2">
    <name type="scientific">Mycolicibacterium chubuense (strain NBB4)</name>
    <name type="common">Mycobacterium chubuense</name>
    <dbReference type="NCBI Taxonomy" id="710421"/>
    <lineage>
        <taxon>Bacteria</taxon>
        <taxon>Bacillati</taxon>
        <taxon>Actinomycetota</taxon>
        <taxon>Actinomycetes</taxon>
        <taxon>Mycobacteriales</taxon>
        <taxon>Mycobacteriaceae</taxon>
        <taxon>Mycolicibacterium</taxon>
    </lineage>
</organism>
<dbReference type="HOGENOM" id="CLU_171775_0_0_11"/>
<protein>
    <submittedName>
        <fullName evidence="1">Uncharacterized protein</fullName>
    </submittedName>
</protein>
<evidence type="ECO:0000313" key="2">
    <source>
        <dbReference type="Proteomes" id="UP000006057"/>
    </source>
</evidence>
<dbReference type="AlphaFoldDB" id="I4BTH9"/>
<name>I4BTH9_MYCCN</name>
<keyword evidence="1" id="KW-0614">Plasmid</keyword>
<dbReference type="KEGG" id="mcb:Mycch_5982"/>
<proteinExistence type="predicted"/>
<geneLocation type="plasmid" evidence="1 2">
    <name>pMYCCH.02</name>
</geneLocation>
<dbReference type="EMBL" id="CP003055">
    <property type="protein sequence ID" value="AFM20586.1"/>
    <property type="molecule type" value="Genomic_DNA"/>
</dbReference>
<dbReference type="RefSeq" id="WP_014805827.1">
    <property type="nucleotide sequence ID" value="NC_018023.1"/>
</dbReference>
<reference evidence="1 2" key="1">
    <citation type="submission" date="2012-06" db="EMBL/GenBank/DDBJ databases">
        <title>Complete sequence of plasmid 2 of Mycobacterium chubuense NBB4.</title>
        <authorList>
            <consortium name="US DOE Joint Genome Institute"/>
            <person name="Lucas S."/>
            <person name="Han J."/>
            <person name="Lapidus A."/>
            <person name="Cheng J.-F."/>
            <person name="Goodwin L."/>
            <person name="Pitluck S."/>
            <person name="Peters L."/>
            <person name="Mikhailova N."/>
            <person name="Teshima H."/>
            <person name="Detter J.C."/>
            <person name="Han C."/>
            <person name="Tapia R."/>
            <person name="Land M."/>
            <person name="Hauser L."/>
            <person name="Kyrpides N."/>
            <person name="Ivanova N."/>
            <person name="Pagani I."/>
            <person name="Mattes T."/>
            <person name="Holmes A."/>
            <person name="Rutledge P."/>
            <person name="Paulsen I."/>
            <person name="Coleman N."/>
            <person name="Woyke T."/>
        </authorList>
    </citation>
    <scope>NUCLEOTIDE SEQUENCE [LARGE SCALE GENOMIC DNA]</scope>
    <source>
        <strain evidence="1 2">NBB4</strain>
        <plasmid evidence="1 2">pMYCCH.02</plasmid>
    </source>
</reference>
<evidence type="ECO:0000313" key="1">
    <source>
        <dbReference type="EMBL" id="AFM20586.1"/>
    </source>
</evidence>
<dbReference type="OrthoDB" id="4732967at2"/>
<keyword evidence="2" id="KW-1185">Reference proteome</keyword>
<dbReference type="Proteomes" id="UP000006057">
    <property type="component" value="Plasmid pMYCCH.02"/>
</dbReference>
<accession>I4BTH9</accession>
<gene>
    <name evidence="1" type="ordered locus">Mycch_5982</name>
</gene>
<sequence>MEYNINIAEESSLAWDLTSVTAPWLSPEDYLWVCAKIGAGEQGSAISDMLAVLVRAKAKLPIDLVQALMEWIGGYAGSDTEPGLLRLMSKIRISTMCHTISREGSAHYLCIS</sequence>